<dbReference type="EMBL" id="CAUEEQ010059589">
    <property type="protein sequence ID" value="CAJ0964252.1"/>
    <property type="molecule type" value="Genomic_DNA"/>
</dbReference>
<reference evidence="1" key="1">
    <citation type="submission" date="2023-07" db="EMBL/GenBank/DDBJ databases">
        <authorList>
            <person name="Stuckert A."/>
        </authorList>
    </citation>
    <scope>NUCLEOTIDE SEQUENCE</scope>
</reference>
<evidence type="ECO:0000313" key="2">
    <source>
        <dbReference type="Proteomes" id="UP001176940"/>
    </source>
</evidence>
<sequence>MIKNTSNDKLQDSQTKKLVLPSSSILKKHLPEDEYDIGKVENPDKPENMYSNLHDPELMEQTQNVDHIYQSTDDGADSEPKYENISITKSFVDHELEPSSLYEDAEMNSKVSFLEKWKLKVTWMKEDPSYDVRPTRRAEY</sequence>
<accession>A0ABN9MBW9</accession>
<dbReference type="Proteomes" id="UP001176940">
    <property type="component" value="Unassembled WGS sequence"/>
</dbReference>
<name>A0ABN9MBW9_9NEOB</name>
<comment type="caution">
    <text evidence="1">The sequence shown here is derived from an EMBL/GenBank/DDBJ whole genome shotgun (WGS) entry which is preliminary data.</text>
</comment>
<protein>
    <submittedName>
        <fullName evidence="1">Uncharacterized protein</fullName>
    </submittedName>
</protein>
<organism evidence="1 2">
    <name type="scientific">Ranitomeya imitator</name>
    <name type="common">mimic poison frog</name>
    <dbReference type="NCBI Taxonomy" id="111125"/>
    <lineage>
        <taxon>Eukaryota</taxon>
        <taxon>Metazoa</taxon>
        <taxon>Chordata</taxon>
        <taxon>Craniata</taxon>
        <taxon>Vertebrata</taxon>
        <taxon>Euteleostomi</taxon>
        <taxon>Amphibia</taxon>
        <taxon>Batrachia</taxon>
        <taxon>Anura</taxon>
        <taxon>Neobatrachia</taxon>
        <taxon>Hyloidea</taxon>
        <taxon>Dendrobatidae</taxon>
        <taxon>Dendrobatinae</taxon>
        <taxon>Ranitomeya</taxon>
    </lineage>
</organism>
<keyword evidence="2" id="KW-1185">Reference proteome</keyword>
<proteinExistence type="predicted"/>
<gene>
    <name evidence="1" type="ORF">RIMI_LOCUS19013627</name>
</gene>
<evidence type="ECO:0000313" key="1">
    <source>
        <dbReference type="EMBL" id="CAJ0964252.1"/>
    </source>
</evidence>